<gene>
    <name evidence="1" type="ORF">GCM10017764_33520</name>
</gene>
<organism evidence="1 2">
    <name type="scientific">Sphingobacterium griseoflavum</name>
    <dbReference type="NCBI Taxonomy" id="1474952"/>
    <lineage>
        <taxon>Bacteria</taxon>
        <taxon>Pseudomonadati</taxon>
        <taxon>Bacteroidota</taxon>
        <taxon>Sphingobacteriia</taxon>
        <taxon>Sphingobacteriales</taxon>
        <taxon>Sphingobacteriaceae</taxon>
        <taxon>Sphingobacterium</taxon>
    </lineage>
</organism>
<sequence>MNKAIIISIITIFTSLINTRCAFGQIIENEQAHSSIKWHQIKTKNYRLLFPSTFDSAALNLAKQLPSLRRYSSDDLNKNTRPITLVLQGNHLSQNGYVQLAPRKSEFYPVPSSTADNQEWLPNLALHELRHVAQFDKLTGRIRGPFFEQLALGLYALNLPAWYFEGDAVQIETIHSSGGRGRLPSWVMPIRANILSDEHYDFNKYVLGSFKDNVPSHYTIGLLMNTYLTNHNGIDSHEKIMEQMRKKLLRPFNFQRAFKQVSGIKPKKMFGETLKELQENWSNMDNKKSIENEIKTTTSRFPSDYLLPQKSGSGTLLVLKSSPKLVNEIIQLDSMGNEIGLVKTGIQITPYFHLRGTQLVWDEYRKDPRFGKQTYNVINMYDLDSKKLRTLTHKSRYYSPALHPTKGIIAVVEVNTANKSSLLLIDAKNGSVSDTYRLAEGLHIQQPKFDAVGNKIIAIAVSQKGTNLIEIDLQTRQQRLLLDWSNQQLERPLYHNDDIIFKAHYNGRDNIYRLDQHGQQYQLTDARFGAFNAAIDVENKQMIYNDYRYNGYKLASQKLAQGTAVLDQRPTLFIQPTLDQLQQKDNLGKVEENLQITPYNPTTNLVNFHSLSISGTNFESFNNYIPGLFWLSNDVLNTGQIKLGYEYDPDIRKSTYSAEVAYRRYLPVFTARYANRGLVGNAVAQNNQVIMYDYRDHHATLEVGIPLSIYRQNMVYSYGANFGTSFTKRYNVSIALRNFNETIAFPLNYQAYFNRNSMRSRLDLAPRWGQNISITYRHLPFEEQLSGQVFSVRTNFYLPGLVSNHSLQVRFAAQRSTGRYEGVYDIPLVSGWGNFRSDIVHNTALASYRMPLFYPDWSIGSLAYIKRFQGLLFSDFQNIHRSATPKSFGMGISADLNVFRYVLPDINVAARITYINDVSASQKLFPTFGFSYAY</sequence>
<comment type="caution">
    <text evidence="1">The sequence shown here is derived from an EMBL/GenBank/DDBJ whole genome shotgun (WGS) entry which is preliminary data.</text>
</comment>
<protein>
    <submittedName>
        <fullName evidence="1">Uncharacterized protein</fullName>
    </submittedName>
</protein>
<accession>A0ABQ3I295</accession>
<dbReference type="Gene3D" id="2.120.10.30">
    <property type="entry name" value="TolB, C-terminal domain"/>
    <property type="match status" value="1"/>
</dbReference>
<dbReference type="RefSeq" id="WP_189627874.1">
    <property type="nucleotide sequence ID" value="NZ_BNAF01000016.1"/>
</dbReference>
<keyword evidence="2" id="KW-1185">Reference proteome</keyword>
<dbReference type="Proteomes" id="UP000620550">
    <property type="component" value="Unassembled WGS sequence"/>
</dbReference>
<dbReference type="InterPro" id="IPR011042">
    <property type="entry name" value="6-blade_b-propeller_TolB-like"/>
</dbReference>
<reference evidence="2" key="1">
    <citation type="journal article" date="2019" name="Int. J. Syst. Evol. Microbiol.">
        <title>The Global Catalogue of Microorganisms (GCM) 10K type strain sequencing project: providing services to taxonomists for standard genome sequencing and annotation.</title>
        <authorList>
            <consortium name="The Broad Institute Genomics Platform"/>
            <consortium name="The Broad Institute Genome Sequencing Center for Infectious Disease"/>
            <person name="Wu L."/>
            <person name="Ma J."/>
        </authorList>
    </citation>
    <scope>NUCLEOTIDE SEQUENCE [LARGE SCALE GENOMIC DNA]</scope>
    <source>
        <strain evidence="2">CGMCC 1.12966</strain>
    </source>
</reference>
<evidence type="ECO:0000313" key="2">
    <source>
        <dbReference type="Proteomes" id="UP000620550"/>
    </source>
</evidence>
<proteinExistence type="predicted"/>
<evidence type="ECO:0000313" key="1">
    <source>
        <dbReference type="EMBL" id="GHE47667.1"/>
    </source>
</evidence>
<name>A0ABQ3I295_9SPHI</name>
<dbReference type="EMBL" id="BNAF01000016">
    <property type="protein sequence ID" value="GHE47667.1"/>
    <property type="molecule type" value="Genomic_DNA"/>
</dbReference>
<dbReference type="SUPFAM" id="SSF82171">
    <property type="entry name" value="DPP6 N-terminal domain-like"/>
    <property type="match status" value="1"/>
</dbReference>